<gene>
    <name evidence="1" type="ORF">K469DRAFT_97923</name>
</gene>
<keyword evidence="2" id="KW-1185">Reference proteome</keyword>
<reference evidence="1" key="1">
    <citation type="journal article" date="2020" name="Stud. Mycol.">
        <title>101 Dothideomycetes genomes: a test case for predicting lifestyles and emergence of pathogens.</title>
        <authorList>
            <person name="Haridas S."/>
            <person name="Albert R."/>
            <person name="Binder M."/>
            <person name="Bloem J."/>
            <person name="Labutti K."/>
            <person name="Salamov A."/>
            <person name="Andreopoulos B."/>
            <person name="Baker S."/>
            <person name="Barry K."/>
            <person name="Bills G."/>
            <person name="Bluhm B."/>
            <person name="Cannon C."/>
            <person name="Castanera R."/>
            <person name="Culley D."/>
            <person name="Daum C."/>
            <person name="Ezra D."/>
            <person name="Gonzalez J."/>
            <person name="Henrissat B."/>
            <person name="Kuo A."/>
            <person name="Liang C."/>
            <person name="Lipzen A."/>
            <person name="Lutzoni F."/>
            <person name="Magnuson J."/>
            <person name="Mondo S."/>
            <person name="Nolan M."/>
            <person name="Ohm R."/>
            <person name="Pangilinan J."/>
            <person name="Park H.-J."/>
            <person name="Ramirez L."/>
            <person name="Alfaro M."/>
            <person name="Sun H."/>
            <person name="Tritt A."/>
            <person name="Yoshinaga Y."/>
            <person name="Zwiers L.-H."/>
            <person name="Turgeon B."/>
            <person name="Goodwin S."/>
            <person name="Spatafora J."/>
            <person name="Crous P."/>
            <person name="Grigoriev I."/>
        </authorList>
    </citation>
    <scope>NUCLEOTIDE SEQUENCE</scope>
    <source>
        <strain evidence="1">CBS 207.26</strain>
    </source>
</reference>
<organism evidence="1 2">
    <name type="scientific">Zopfia rhizophila CBS 207.26</name>
    <dbReference type="NCBI Taxonomy" id="1314779"/>
    <lineage>
        <taxon>Eukaryota</taxon>
        <taxon>Fungi</taxon>
        <taxon>Dikarya</taxon>
        <taxon>Ascomycota</taxon>
        <taxon>Pezizomycotina</taxon>
        <taxon>Dothideomycetes</taxon>
        <taxon>Dothideomycetes incertae sedis</taxon>
        <taxon>Zopfiaceae</taxon>
        <taxon>Zopfia</taxon>
    </lineage>
</organism>
<accession>A0A6A6D6V5</accession>
<dbReference type="EMBL" id="ML994765">
    <property type="protein sequence ID" value="KAF2174833.1"/>
    <property type="molecule type" value="Genomic_DNA"/>
</dbReference>
<dbReference type="AlphaFoldDB" id="A0A6A6D6V5"/>
<protein>
    <submittedName>
        <fullName evidence="1">Uncharacterized protein</fullName>
    </submittedName>
</protein>
<evidence type="ECO:0000313" key="2">
    <source>
        <dbReference type="Proteomes" id="UP000800200"/>
    </source>
</evidence>
<dbReference type="OrthoDB" id="3796682at2759"/>
<name>A0A6A6D6V5_9PEZI</name>
<dbReference type="Proteomes" id="UP000800200">
    <property type="component" value="Unassembled WGS sequence"/>
</dbReference>
<sequence>MSAIKPRPTPPLSYQDRVPTLVMRHPHYPDYNTLIKLLTLDNGDTVDYNTALTIYGIISNNSWSTGWFARSANSSNVCERGAPLVAANGDVFYFVSHRTC</sequence>
<evidence type="ECO:0000313" key="1">
    <source>
        <dbReference type="EMBL" id="KAF2174833.1"/>
    </source>
</evidence>
<proteinExistence type="predicted"/>